<dbReference type="Proteomes" id="UP000743370">
    <property type="component" value="Unassembled WGS sequence"/>
</dbReference>
<dbReference type="InterPro" id="IPR046960">
    <property type="entry name" value="PPR_At4g14850-like_plant"/>
</dbReference>
<gene>
    <name evidence="1" type="ORF">HKW66_Vig0185990</name>
</gene>
<dbReference type="GO" id="GO:0003723">
    <property type="term" value="F:RNA binding"/>
    <property type="evidence" value="ECO:0007669"/>
    <property type="project" value="InterPro"/>
</dbReference>
<comment type="caution">
    <text evidence="1">The sequence shown here is derived from an EMBL/GenBank/DDBJ whole genome shotgun (WGS) entry which is preliminary data.</text>
</comment>
<proteinExistence type="predicted"/>
<dbReference type="EMBL" id="JABFOF010000003">
    <property type="protein sequence ID" value="KAG2403312.1"/>
    <property type="molecule type" value="Genomic_DNA"/>
</dbReference>
<reference evidence="1 2" key="1">
    <citation type="submission" date="2020-05" db="EMBL/GenBank/DDBJ databases">
        <title>Vigna angularis (adzuki bean) Var. LongXiaoDou No. 4 denovo assembly.</title>
        <authorList>
            <person name="Xiang H."/>
        </authorList>
    </citation>
    <scope>NUCLEOTIDE SEQUENCE [LARGE SCALE GENOMIC DNA]</scope>
    <source>
        <tissue evidence="1">Leaf</tissue>
    </source>
</reference>
<dbReference type="PANTHER" id="PTHR47926">
    <property type="entry name" value="PENTATRICOPEPTIDE REPEAT-CONTAINING PROTEIN"/>
    <property type="match status" value="1"/>
</dbReference>
<protein>
    <submittedName>
        <fullName evidence="1">Uncharacterized protein</fullName>
    </submittedName>
</protein>
<evidence type="ECO:0000313" key="2">
    <source>
        <dbReference type="Proteomes" id="UP000743370"/>
    </source>
</evidence>
<organism evidence="1 2">
    <name type="scientific">Phaseolus angularis</name>
    <name type="common">Azuki bean</name>
    <name type="synonym">Vigna angularis</name>
    <dbReference type="NCBI Taxonomy" id="3914"/>
    <lineage>
        <taxon>Eukaryota</taxon>
        <taxon>Viridiplantae</taxon>
        <taxon>Streptophyta</taxon>
        <taxon>Embryophyta</taxon>
        <taxon>Tracheophyta</taxon>
        <taxon>Spermatophyta</taxon>
        <taxon>Magnoliopsida</taxon>
        <taxon>eudicotyledons</taxon>
        <taxon>Gunneridae</taxon>
        <taxon>Pentapetalae</taxon>
        <taxon>rosids</taxon>
        <taxon>fabids</taxon>
        <taxon>Fabales</taxon>
        <taxon>Fabaceae</taxon>
        <taxon>Papilionoideae</taxon>
        <taxon>50 kb inversion clade</taxon>
        <taxon>NPAAA clade</taxon>
        <taxon>indigoferoid/millettioid clade</taxon>
        <taxon>Phaseoleae</taxon>
        <taxon>Vigna</taxon>
    </lineage>
</organism>
<evidence type="ECO:0000313" key="1">
    <source>
        <dbReference type="EMBL" id="KAG2403312.1"/>
    </source>
</evidence>
<accession>A0A8T0KVY0</accession>
<dbReference type="AlphaFoldDB" id="A0A8T0KVY0"/>
<name>A0A8T0KVY0_PHAAN</name>
<dbReference type="Gene3D" id="1.25.40.10">
    <property type="entry name" value="Tetratricopeptide repeat domain"/>
    <property type="match status" value="1"/>
</dbReference>
<dbReference type="InterPro" id="IPR011990">
    <property type="entry name" value="TPR-like_helical_dom_sf"/>
</dbReference>
<dbReference type="PANTHER" id="PTHR47926:SF437">
    <property type="entry name" value="PENTACOTRIPEPTIDE-REPEAT REGION OF PRORP DOMAIN-CONTAINING PROTEIN"/>
    <property type="match status" value="1"/>
</dbReference>
<dbReference type="GO" id="GO:0009451">
    <property type="term" value="P:RNA modification"/>
    <property type="evidence" value="ECO:0007669"/>
    <property type="project" value="InterPro"/>
</dbReference>
<sequence length="190" mass="21458">MGDEYQLPQRTLWSNAERRCLNLLQCKTKSVTTLLQIHAFMLRHSFHNNLNLLTAFITTCASLAVVSPTRHHALVQHARSFFDLVRIRDTFLCNSMIATHFAARQFSEPFTLFRDLRRKTPPFTPDGYTFTSLVKGCSARVARREGSQLHGVVLRNGLCFDLLLTQVNGAQVGHTPEILLSGSNSKSNKQ</sequence>